<comment type="caution">
    <text evidence="4">The sequence shown here is derived from an EMBL/GenBank/DDBJ whole genome shotgun (WGS) entry which is preliminary data.</text>
</comment>
<evidence type="ECO:0000256" key="1">
    <source>
        <dbReference type="PROSITE-ProRule" id="PRU00176"/>
    </source>
</evidence>
<evidence type="ECO:0000259" key="3">
    <source>
        <dbReference type="PROSITE" id="PS50102"/>
    </source>
</evidence>
<dbReference type="AlphaFoldDB" id="A0A2T0FEP7"/>
<dbReference type="InterPro" id="IPR035979">
    <property type="entry name" value="RBD_domain_sf"/>
</dbReference>
<evidence type="ECO:0000256" key="2">
    <source>
        <dbReference type="SAM" id="MobiDB-lite"/>
    </source>
</evidence>
<keyword evidence="1" id="KW-0694">RNA-binding</keyword>
<gene>
    <name evidence="4" type="ORF">B9G98_01091</name>
</gene>
<dbReference type="GeneID" id="36514840"/>
<evidence type="ECO:0000313" key="4">
    <source>
        <dbReference type="EMBL" id="PRT53471.1"/>
    </source>
</evidence>
<accession>A0A2T0FEP7</accession>
<dbReference type="CDD" id="cd12246">
    <property type="entry name" value="RRM1_U1A_like"/>
    <property type="match status" value="1"/>
</dbReference>
<proteinExistence type="predicted"/>
<dbReference type="GO" id="GO:1990904">
    <property type="term" value="C:ribonucleoprotein complex"/>
    <property type="evidence" value="ECO:0007669"/>
    <property type="project" value="UniProtKB-KW"/>
</dbReference>
<dbReference type="SMART" id="SM00360">
    <property type="entry name" value="RRM"/>
    <property type="match status" value="1"/>
</dbReference>
<evidence type="ECO:0000313" key="5">
    <source>
        <dbReference type="Proteomes" id="UP000238350"/>
    </source>
</evidence>
<dbReference type="InterPro" id="IPR012677">
    <property type="entry name" value="Nucleotide-bd_a/b_plait_sf"/>
</dbReference>
<keyword evidence="5" id="KW-1185">Reference proteome</keyword>
<dbReference type="Proteomes" id="UP000238350">
    <property type="component" value="Unassembled WGS sequence"/>
</dbReference>
<feature type="domain" description="RRM" evidence="3">
    <location>
        <begin position="35"/>
        <end position="114"/>
    </location>
</feature>
<dbReference type="Pfam" id="PF00076">
    <property type="entry name" value="RRM_1"/>
    <property type="match status" value="1"/>
</dbReference>
<keyword evidence="4" id="KW-0687">Ribonucleoprotein</keyword>
<dbReference type="STRING" id="45607.A0A2T0FEP7"/>
<protein>
    <submittedName>
        <fullName evidence="4">Putative U2 small nuclear ribonucleoprotein B</fullName>
    </submittedName>
</protein>
<dbReference type="SUPFAM" id="SSF54928">
    <property type="entry name" value="RNA-binding domain, RBD"/>
    <property type="match status" value="1"/>
</dbReference>
<dbReference type="EMBL" id="NDIQ01000001">
    <property type="protein sequence ID" value="PRT53471.1"/>
    <property type="molecule type" value="Genomic_DNA"/>
</dbReference>
<sequence length="128" mass="14076">MAKRKAGKPETSAAVKKPRVSETASQPGPPTGLGSTLYVHNLNDQVSIGDLRHTLYMLFSIYGHIVSVNAHKSPKMRGQAHIVYAREECAARALAKLQERPVFGKPLKISYAKARSHILDKLESKLES</sequence>
<dbReference type="PROSITE" id="PS50102">
    <property type="entry name" value="RRM"/>
    <property type="match status" value="1"/>
</dbReference>
<reference evidence="4 5" key="1">
    <citation type="submission" date="2017-04" db="EMBL/GenBank/DDBJ databases">
        <title>Genome sequencing of [Candida] sorbophila.</title>
        <authorList>
            <person name="Ahn J.O."/>
        </authorList>
    </citation>
    <scope>NUCLEOTIDE SEQUENCE [LARGE SCALE GENOMIC DNA]</scope>
    <source>
        <strain evidence="4 5">DS02</strain>
    </source>
</reference>
<dbReference type="OrthoDB" id="277802at2759"/>
<name>A0A2T0FEP7_9ASCO</name>
<dbReference type="Gene3D" id="3.30.70.330">
    <property type="match status" value="1"/>
</dbReference>
<organism evidence="4 5">
    <name type="scientific">Wickerhamiella sorbophila</name>
    <dbReference type="NCBI Taxonomy" id="45607"/>
    <lineage>
        <taxon>Eukaryota</taxon>
        <taxon>Fungi</taxon>
        <taxon>Dikarya</taxon>
        <taxon>Ascomycota</taxon>
        <taxon>Saccharomycotina</taxon>
        <taxon>Dipodascomycetes</taxon>
        <taxon>Dipodascales</taxon>
        <taxon>Trichomonascaceae</taxon>
        <taxon>Wickerhamiella</taxon>
    </lineage>
</organism>
<dbReference type="InterPro" id="IPR000504">
    <property type="entry name" value="RRM_dom"/>
</dbReference>
<feature type="region of interest" description="Disordered" evidence="2">
    <location>
        <begin position="1"/>
        <end position="34"/>
    </location>
</feature>
<dbReference type="GO" id="GO:0003723">
    <property type="term" value="F:RNA binding"/>
    <property type="evidence" value="ECO:0007669"/>
    <property type="project" value="UniProtKB-UniRule"/>
</dbReference>
<dbReference type="RefSeq" id="XP_024663417.1">
    <property type="nucleotide sequence ID" value="XM_024807649.1"/>
</dbReference>